<dbReference type="SUPFAM" id="SSF53448">
    <property type="entry name" value="Nucleotide-diphospho-sugar transferases"/>
    <property type="match status" value="1"/>
</dbReference>
<dbReference type="GO" id="GO:0016740">
    <property type="term" value="F:transferase activity"/>
    <property type="evidence" value="ECO:0007669"/>
    <property type="project" value="UniProtKB-KW"/>
</dbReference>
<dbReference type="AlphaFoldDB" id="L8TUU4"/>
<evidence type="ECO:0000313" key="5">
    <source>
        <dbReference type="Proteomes" id="UP000294621"/>
    </source>
</evidence>
<proteinExistence type="predicted"/>
<dbReference type="STRING" id="683150.G205_04641"/>
<reference evidence="3 5" key="3">
    <citation type="submission" date="2019-03" db="EMBL/GenBank/DDBJ databases">
        <title>Genome Sequencing and Assembly of Various Microbes Isolated from Partially Reclaimed Soil and Acid Mine Drainage (AMD) Site.</title>
        <authorList>
            <person name="Steinbock B."/>
            <person name="Bechtold R."/>
            <person name="Sevigny J.L."/>
            <person name="Thomas D."/>
            <person name="Cuthill L.R."/>
            <person name="Aveiro Johannsen E.J."/>
            <person name="Thomas K."/>
            <person name="Ghosh A."/>
        </authorList>
    </citation>
    <scope>NUCLEOTIDE SEQUENCE [LARGE SCALE GENOMIC DNA]</scope>
    <source>
        <strain evidence="3 5">S-A1</strain>
    </source>
</reference>
<dbReference type="EMBL" id="SMZQ01000001">
    <property type="protein sequence ID" value="TDL41581.1"/>
    <property type="molecule type" value="Genomic_DNA"/>
</dbReference>
<protein>
    <submittedName>
        <fullName evidence="2">Family 2 glycosyl transferase</fullName>
    </submittedName>
    <submittedName>
        <fullName evidence="3">Glycosyltransferase</fullName>
    </submittedName>
</protein>
<dbReference type="Gene3D" id="3.90.550.10">
    <property type="entry name" value="Spore Coat Polysaccharide Biosynthesis Protein SpsA, Chain A"/>
    <property type="match status" value="1"/>
</dbReference>
<gene>
    <name evidence="3" type="ORF">E2R57_02690</name>
    <name evidence="2" type="ORF">G205_04641</name>
</gene>
<sequence length="251" mass="28329">MEPASAPKPRVSVCMAAYNGARHIKEQIDSILAEIGPGDELIVVNDCSTDETPAVVAGMNDPRIRLIQAERNNGYVRTFEWALSEARGEFVFLSDQDDVWLPGRVERMISAMDGKDMVVSNCKHFDGPLGPFHEIRLRPEDSSHAVRNILGIVVGYRLHWGCAMAVRHRLLEQVLPFPTYMKESHDQWLATVGNVNRSIVYLEEDTILHRLHGENLTPHGIRSASKILKARIVFLRNVYEAVRRARRARAA</sequence>
<dbReference type="PATRIC" id="fig|683150.5.peg.936"/>
<dbReference type="EMBL" id="AOFD01000007">
    <property type="protein sequence ID" value="ELT45511.1"/>
    <property type="molecule type" value="Genomic_DNA"/>
</dbReference>
<dbReference type="InterPro" id="IPR029044">
    <property type="entry name" value="Nucleotide-diphossugar_trans"/>
</dbReference>
<evidence type="ECO:0000313" key="2">
    <source>
        <dbReference type="EMBL" id="ELT45511.1"/>
    </source>
</evidence>
<name>L8TUU4_9MICC</name>
<dbReference type="RefSeq" id="WP_009356848.1">
    <property type="nucleotide sequence ID" value="NZ_AOFD01000007.1"/>
</dbReference>
<organism evidence="2 4">
    <name type="scientific">Arthrobacter nitrophenolicus</name>
    <dbReference type="NCBI Taxonomy" id="683150"/>
    <lineage>
        <taxon>Bacteria</taxon>
        <taxon>Bacillati</taxon>
        <taxon>Actinomycetota</taxon>
        <taxon>Actinomycetes</taxon>
        <taxon>Micrococcales</taxon>
        <taxon>Micrococcaceae</taxon>
        <taxon>Arthrobacter</taxon>
    </lineage>
</organism>
<keyword evidence="4" id="KW-1185">Reference proteome</keyword>
<evidence type="ECO:0000259" key="1">
    <source>
        <dbReference type="Pfam" id="PF00535"/>
    </source>
</evidence>
<feature type="domain" description="Glycosyltransferase 2-like" evidence="1">
    <location>
        <begin position="12"/>
        <end position="137"/>
    </location>
</feature>
<dbReference type="PANTHER" id="PTHR43685">
    <property type="entry name" value="GLYCOSYLTRANSFERASE"/>
    <property type="match status" value="1"/>
</dbReference>
<reference evidence="2" key="1">
    <citation type="journal article" date="2013" name="Genome Announc.">
        <title>Draft Genome Sequence of the 2-Chloro-4-Nitrophenol-Degrading Bacterium Arthrobacter sp. Strain SJCon.</title>
        <authorList>
            <person name="Vikram S."/>
            <person name="Kumar S."/>
            <person name="Vaidya B."/>
            <person name="Pinnaka A.K."/>
            <person name="Raghava G.P.S."/>
        </authorList>
    </citation>
    <scope>NUCLEOTIDE SEQUENCE [LARGE SCALE GENOMIC DNA]</scope>
    <source>
        <strain evidence="2">SJCon</strain>
    </source>
</reference>
<evidence type="ECO:0000313" key="4">
    <source>
        <dbReference type="Proteomes" id="UP000011189"/>
    </source>
</evidence>
<dbReference type="InterPro" id="IPR050834">
    <property type="entry name" value="Glycosyltransf_2"/>
</dbReference>
<dbReference type="Proteomes" id="UP000294621">
    <property type="component" value="Unassembled WGS sequence"/>
</dbReference>
<evidence type="ECO:0000313" key="3">
    <source>
        <dbReference type="EMBL" id="TDL41581.1"/>
    </source>
</evidence>
<dbReference type="InterPro" id="IPR001173">
    <property type="entry name" value="Glyco_trans_2-like"/>
</dbReference>
<accession>L8TUU4</accession>
<dbReference type="PANTHER" id="PTHR43685:SF11">
    <property type="entry name" value="GLYCOSYLTRANSFERASE TAGX-RELATED"/>
    <property type="match status" value="1"/>
</dbReference>
<dbReference type="Pfam" id="PF00535">
    <property type="entry name" value="Glycos_transf_2"/>
    <property type="match status" value="1"/>
</dbReference>
<dbReference type="Proteomes" id="UP000011189">
    <property type="component" value="Unassembled WGS sequence"/>
</dbReference>
<reference evidence="4" key="2">
    <citation type="journal article" date="2013" name="Genome Announc.">
        <title>Draft Genome Sequence of the 2-Chloro-4-Nitrophenol-Degrading Bacterium Arthrobacter sp. Strain SJCon.</title>
        <authorList>
            <person name="Vikram S."/>
            <person name="Kumar S."/>
            <person name="Vaidya B."/>
            <person name="Pinnaka A.K."/>
            <person name="Raghava G.P."/>
        </authorList>
    </citation>
    <scope>NUCLEOTIDE SEQUENCE [LARGE SCALE GENOMIC DNA]</scope>
    <source>
        <strain evidence="4">SJCon</strain>
    </source>
</reference>
<dbReference type="OrthoDB" id="9802649at2"/>
<keyword evidence="2" id="KW-0808">Transferase</keyword>
<comment type="caution">
    <text evidence="2">The sequence shown here is derived from an EMBL/GenBank/DDBJ whole genome shotgun (WGS) entry which is preliminary data.</text>
</comment>